<accession>A0AA38L5U3</accession>
<evidence type="ECO:0000313" key="3">
    <source>
        <dbReference type="Proteomes" id="UP000824469"/>
    </source>
</evidence>
<evidence type="ECO:0008006" key="4">
    <source>
        <dbReference type="Google" id="ProtNLM"/>
    </source>
</evidence>
<feature type="transmembrane region" description="Helical" evidence="1">
    <location>
        <begin position="263"/>
        <end position="283"/>
    </location>
</feature>
<dbReference type="Proteomes" id="UP000824469">
    <property type="component" value="Unassembled WGS sequence"/>
</dbReference>
<dbReference type="PANTHER" id="PTHR33927:SF1">
    <property type="entry name" value="TRANSMEMBRANE PROTEIN"/>
    <property type="match status" value="1"/>
</dbReference>
<dbReference type="PANTHER" id="PTHR33927">
    <property type="entry name" value="TRANSMEMBRANE PROTEIN"/>
    <property type="match status" value="1"/>
</dbReference>
<feature type="transmembrane region" description="Helical" evidence="1">
    <location>
        <begin position="334"/>
        <end position="351"/>
    </location>
</feature>
<keyword evidence="1" id="KW-0472">Membrane</keyword>
<dbReference type="AlphaFoldDB" id="A0AA38L5U3"/>
<keyword evidence="1" id="KW-0812">Transmembrane</keyword>
<proteinExistence type="predicted"/>
<dbReference type="EMBL" id="JAHRHJ020000007">
    <property type="protein sequence ID" value="KAH9309500.1"/>
    <property type="molecule type" value="Genomic_DNA"/>
</dbReference>
<protein>
    <recommendedName>
        <fullName evidence="4">Adenylate-forming reductase</fullName>
    </recommendedName>
</protein>
<keyword evidence="1" id="KW-1133">Transmembrane helix</keyword>
<feature type="transmembrane region" description="Helical" evidence="1">
    <location>
        <begin position="148"/>
        <end position="170"/>
    </location>
</feature>
<dbReference type="OMA" id="MYRRATM"/>
<feature type="transmembrane region" description="Helical" evidence="1">
    <location>
        <begin position="222"/>
        <end position="243"/>
    </location>
</feature>
<keyword evidence="3" id="KW-1185">Reference proteome</keyword>
<comment type="caution">
    <text evidence="2">The sequence shown here is derived from an EMBL/GenBank/DDBJ whole genome shotgun (WGS) entry which is preliminary data.</text>
</comment>
<dbReference type="InterPro" id="IPR052979">
    <property type="entry name" value="Adenylate-forming_domain"/>
</dbReference>
<evidence type="ECO:0000256" key="1">
    <source>
        <dbReference type="SAM" id="Phobius"/>
    </source>
</evidence>
<sequence length="557" mass="60643">MNELGKSPSCHGVSFEMGTPQVAGRHMLYKPVTLSVWGKRSNSISKVFPGPGSRGSASLRRSESRASSHFCDLDSDDEGDDDEDVEQQAELELIRHSSLPHIAEEDNHVDAPGPSVIKVPSKKATEPAQSRLSVILLDQGLFTVYKRLFLVCFSLNLIGLILAAAGHFPYAKREAALFSVGNILALVLCRNEAFLRCVFWAAVKVLGRSWVPLPLKTATTSFLQCLGGIHSGCGVSSIMWLIYSLTQTVRRSETSSVEITGVASAILGLLVISSVAAFPLVRHLHHNVFEGFHRFAGWTALALLWVFVLLTAAYNPTNNSYNLRGSALAKKQEFWFTLIITILIILPWLTVRKVAVRVSAPSGHASLIKFPGGIKAGILGRISRSPLSDWHAFGIISDGKEEHMMLAGAVGDFTKGLVSDPPKYLYTRCVHFAGLPYLINMYNKVVVVATGSGICVFLSFMLQPCPAEVYVIWVAKAMEKNFGDDILRKIKSYPPEKMIIHDTAVSGRPNVPDMTVEAVKKWGAEVVIVTSNPSGSRDVVNGCKAAGIPAFGPIWDS</sequence>
<evidence type="ECO:0000313" key="2">
    <source>
        <dbReference type="EMBL" id="KAH9309500.1"/>
    </source>
</evidence>
<organism evidence="2 3">
    <name type="scientific">Taxus chinensis</name>
    <name type="common">Chinese yew</name>
    <name type="synonym">Taxus wallichiana var. chinensis</name>
    <dbReference type="NCBI Taxonomy" id="29808"/>
    <lineage>
        <taxon>Eukaryota</taxon>
        <taxon>Viridiplantae</taxon>
        <taxon>Streptophyta</taxon>
        <taxon>Embryophyta</taxon>
        <taxon>Tracheophyta</taxon>
        <taxon>Spermatophyta</taxon>
        <taxon>Pinopsida</taxon>
        <taxon>Pinidae</taxon>
        <taxon>Conifers II</taxon>
        <taxon>Cupressales</taxon>
        <taxon>Taxaceae</taxon>
        <taxon>Taxus</taxon>
    </lineage>
</organism>
<name>A0AA38L5U3_TAXCH</name>
<reference evidence="2 3" key="1">
    <citation type="journal article" date="2021" name="Nat. Plants">
        <title>The Taxus genome provides insights into paclitaxel biosynthesis.</title>
        <authorList>
            <person name="Xiong X."/>
            <person name="Gou J."/>
            <person name="Liao Q."/>
            <person name="Li Y."/>
            <person name="Zhou Q."/>
            <person name="Bi G."/>
            <person name="Li C."/>
            <person name="Du R."/>
            <person name="Wang X."/>
            <person name="Sun T."/>
            <person name="Guo L."/>
            <person name="Liang H."/>
            <person name="Lu P."/>
            <person name="Wu Y."/>
            <person name="Zhang Z."/>
            <person name="Ro D.K."/>
            <person name="Shang Y."/>
            <person name="Huang S."/>
            <person name="Yan J."/>
        </authorList>
    </citation>
    <scope>NUCLEOTIDE SEQUENCE [LARGE SCALE GENOMIC DNA]</scope>
    <source>
        <strain evidence="2">Ta-2019</strain>
    </source>
</reference>
<feature type="transmembrane region" description="Helical" evidence="1">
    <location>
        <begin position="295"/>
        <end position="314"/>
    </location>
</feature>
<gene>
    <name evidence="2" type="ORF">KI387_037411</name>
</gene>